<dbReference type="SUPFAM" id="SSF51905">
    <property type="entry name" value="FAD/NAD(P)-binding domain"/>
    <property type="match status" value="1"/>
</dbReference>
<feature type="compositionally biased region" description="Low complexity" evidence="11">
    <location>
        <begin position="1"/>
        <end position="12"/>
    </location>
</feature>
<dbReference type="PROSITE" id="PS50255">
    <property type="entry name" value="CYTOCHROME_B5_2"/>
    <property type="match status" value="1"/>
</dbReference>
<sequence length="925" mass="101284">MIATAAARSNAALRNGRPSRSHLSITPNNNSIVIGRQRPFCSTAASSAALSRRHHVVGLLKQHPSKPSSSVSALSSLGVRNSTTSLLGSRQLFSSALRNATLHHSHHSPASTSSSAALILSCLLGCITGTMTATAHMEAVVNKHAPNKEGGTAMDEETQSLVDEMMEFLGLKQYFGGTSSGNDDSGSGSNDKKESSSNHDNPNEAVDEEGGPGKPVIVPLDADLLASLPILPLSLVQNPSGEYKNHHLVTYNGIIYDITEFLNHHPGGKDLVLTASGLDLHHFFSNYTVHGNTTKAANWLASMAVGKLSEEDAVVAKSMTTTAVHVERRHQWLSKARTRIVLIAATLPVWMTVRSCVRLVGWIMPSLGRLLAMCVPVAVPGLSIGAEPLTVATVGGEDSSEDGSTIPEVAEDAPTVAVIGGGIAGCGTAWSLRQSGFRVTLFEARERISGNARTFDWDFSAQRPNMSKEEQTVKSCCSVTAWPPLFYKNYTCLLNKLDVQTVHQPLSWFLNSKVPGAVGTLWAADPTPYEGSLRTVLEKDFDIYGRVVHFSDTMCNLFTFRWAPWRRNDTPSMYDSHTGIGLLNPMNIVPLYSLFRFMGGSELWWQVVFTPHYTASFLVDELRPFPAVFGPLIEAQIPLLPNKDNSQSFRSSRSENDCNITTCQTWKDAGKGIREVFDKLTKDVDLRENTRIREVEVLPNGKKRIHDEYDNTMDVDRVVFACPANAVGNIHKRAGWLANTIFSTLVYADDHHPDSGHMHAVLHSDGSVIDERYREDCLKRASNYVEVTEKSDGSINIENQYNFGVQTPGPGVYDLPLDKKPVMLISHALGDGKSIDKKLIVGTANHARAHPLYSGWNVMAMLSLRLVQGKDGIYYCSNWTTPGNCHDMSFLSGVVCAHAIGAKYPFEDNKEAKKDFHRMRDLMGI</sequence>
<dbReference type="InterPro" id="IPR036400">
    <property type="entry name" value="Cyt_B5-like_heme/steroid_sf"/>
</dbReference>
<keyword evidence="9" id="KW-0443">Lipid metabolism</keyword>
<dbReference type="Pfam" id="PF13450">
    <property type="entry name" value="NAD_binding_8"/>
    <property type="match status" value="1"/>
</dbReference>
<evidence type="ECO:0000256" key="9">
    <source>
        <dbReference type="ARBA" id="ARBA00023098"/>
    </source>
</evidence>
<keyword evidence="14" id="KW-1185">Reference proteome</keyword>
<keyword evidence="3" id="KW-0812">Transmembrane</keyword>
<comment type="caution">
    <text evidence="13">The sequence shown here is derived from an EMBL/GenBank/DDBJ whole genome shotgun (WGS) entry which is preliminary data.</text>
</comment>
<comment type="subcellular location">
    <subcellularLocation>
        <location evidence="1">Endoplasmic reticulum membrane</location>
        <topology evidence="1">Multi-pass membrane protein</topology>
    </subcellularLocation>
</comment>
<dbReference type="Proteomes" id="UP001530293">
    <property type="component" value="Unassembled WGS sequence"/>
</dbReference>
<keyword evidence="5" id="KW-0256">Endoplasmic reticulum</keyword>
<evidence type="ECO:0000256" key="11">
    <source>
        <dbReference type="SAM" id="MobiDB-lite"/>
    </source>
</evidence>
<keyword evidence="7" id="KW-0560">Oxidoreductase</keyword>
<dbReference type="InterPro" id="IPR018506">
    <property type="entry name" value="Cyt_B5_heme-BS"/>
</dbReference>
<reference evidence="13 14" key="1">
    <citation type="submission" date="2024-10" db="EMBL/GenBank/DDBJ databases">
        <title>Updated reference genomes for cyclostephanoid diatoms.</title>
        <authorList>
            <person name="Roberts W.R."/>
            <person name="Alverson A.J."/>
        </authorList>
    </citation>
    <scope>NUCLEOTIDE SEQUENCE [LARGE SCALE GENOMIC DNA]</scope>
    <source>
        <strain evidence="13 14">AJA232-27</strain>
    </source>
</reference>
<evidence type="ECO:0000256" key="8">
    <source>
        <dbReference type="ARBA" id="ARBA00023004"/>
    </source>
</evidence>
<organism evidence="13 14">
    <name type="scientific">Discostella pseudostelligera</name>
    <dbReference type="NCBI Taxonomy" id="259834"/>
    <lineage>
        <taxon>Eukaryota</taxon>
        <taxon>Sar</taxon>
        <taxon>Stramenopiles</taxon>
        <taxon>Ochrophyta</taxon>
        <taxon>Bacillariophyta</taxon>
        <taxon>Coscinodiscophyceae</taxon>
        <taxon>Thalassiosirophycidae</taxon>
        <taxon>Stephanodiscales</taxon>
        <taxon>Stephanodiscaceae</taxon>
        <taxon>Discostella</taxon>
    </lineage>
</organism>
<evidence type="ECO:0000313" key="13">
    <source>
        <dbReference type="EMBL" id="KAL3763656.1"/>
    </source>
</evidence>
<dbReference type="GO" id="GO:0005789">
    <property type="term" value="C:endoplasmic reticulum membrane"/>
    <property type="evidence" value="ECO:0007669"/>
    <property type="project" value="UniProtKB-SubCell"/>
</dbReference>
<proteinExistence type="predicted"/>
<feature type="compositionally biased region" description="Low complexity" evidence="11">
    <location>
        <begin position="180"/>
        <end position="189"/>
    </location>
</feature>
<keyword evidence="4" id="KW-0479">Metal-binding</keyword>
<dbReference type="GO" id="GO:0006629">
    <property type="term" value="P:lipid metabolic process"/>
    <property type="evidence" value="ECO:0007669"/>
    <property type="project" value="UniProtKB-KW"/>
</dbReference>
<dbReference type="GO" id="GO:0046872">
    <property type="term" value="F:metal ion binding"/>
    <property type="evidence" value="ECO:0007669"/>
    <property type="project" value="UniProtKB-KW"/>
</dbReference>
<keyword evidence="6" id="KW-1133">Transmembrane helix</keyword>
<evidence type="ECO:0000256" key="10">
    <source>
        <dbReference type="ARBA" id="ARBA00023136"/>
    </source>
</evidence>
<feature type="region of interest" description="Disordered" evidence="11">
    <location>
        <begin position="1"/>
        <end position="28"/>
    </location>
</feature>
<dbReference type="GO" id="GO:0016491">
    <property type="term" value="F:oxidoreductase activity"/>
    <property type="evidence" value="ECO:0007669"/>
    <property type="project" value="UniProtKB-KW"/>
</dbReference>
<evidence type="ECO:0000256" key="7">
    <source>
        <dbReference type="ARBA" id="ARBA00023002"/>
    </source>
</evidence>
<dbReference type="SMART" id="SM01117">
    <property type="entry name" value="Cyt-b5"/>
    <property type="match status" value="1"/>
</dbReference>
<dbReference type="InterPro" id="IPR001199">
    <property type="entry name" value="Cyt_B5-like_heme/steroid-bd"/>
</dbReference>
<dbReference type="Gene3D" id="3.50.50.60">
    <property type="entry name" value="FAD/NAD(P)-binding domain"/>
    <property type="match status" value="1"/>
</dbReference>
<dbReference type="InterPro" id="IPR036188">
    <property type="entry name" value="FAD/NAD-bd_sf"/>
</dbReference>
<evidence type="ECO:0000259" key="12">
    <source>
        <dbReference type="PROSITE" id="PS50255"/>
    </source>
</evidence>
<evidence type="ECO:0000256" key="6">
    <source>
        <dbReference type="ARBA" id="ARBA00022989"/>
    </source>
</evidence>
<dbReference type="PROSITE" id="PS00191">
    <property type="entry name" value="CYTOCHROME_B5_1"/>
    <property type="match status" value="1"/>
</dbReference>
<keyword evidence="10" id="KW-0472">Membrane</keyword>
<protein>
    <recommendedName>
        <fullName evidence="12">Cytochrome b5 heme-binding domain-containing protein</fullName>
    </recommendedName>
</protein>
<gene>
    <name evidence="13" type="ORF">ACHAWU_009080</name>
</gene>
<keyword evidence="2" id="KW-0349">Heme</keyword>
<dbReference type="EMBL" id="JALLBG020000118">
    <property type="protein sequence ID" value="KAL3763656.1"/>
    <property type="molecule type" value="Genomic_DNA"/>
</dbReference>
<dbReference type="SUPFAM" id="SSF55856">
    <property type="entry name" value="Cytochrome b5-like heme/steroid binding domain"/>
    <property type="match status" value="1"/>
</dbReference>
<name>A0ABD3MNV3_9STRA</name>
<feature type="domain" description="Cytochrome b5 heme-binding" evidence="12">
    <location>
        <begin position="228"/>
        <end position="309"/>
    </location>
</feature>
<dbReference type="Pfam" id="PF00173">
    <property type="entry name" value="Cyt-b5"/>
    <property type="match status" value="1"/>
</dbReference>
<dbReference type="InterPro" id="IPR014430">
    <property type="entry name" value="Scs7"/>
</dbReference>
<evidence type="ECO:0000256" key="1">
    <source>
        <dbReference type="ARBA" id="ARBA00004477"/>
    </source>
</evidence>
<dbReference type="AlphaFoldDB" id="A0ABD3MNV3"/>
<dbReference type="PANTHER" id="PTHR12863">
    <property type="entry name" value="FATTY ACID HYDROXYLASE"/>
    <property type="match status" value="1"/>
</dbReference>
<evidence type="ECO:0000256" key="5">
    <source>
        <dbReference type="ARBA" id="ARBA00022824"/>
    </source>
</evidence>
<keyword evidence="8" id="KW-0408">Iron</keyword>
<feature type="region of interest" description="Disordered" evidence="11">
    <location>
        <begin position="179"/>
        <end position="214"/>
    </location>
</feature>
<evidence type="ECO:0000256" key="2">
    <source>
        <dbReference type="ARBA" id="ARBA00022617"/>
    </source>
</evidence>
<dbReference type="PANTHER" id="PTHR12863:SF1">
    <property type="entry name" value="FATTY ACID 2-HYDROXYLASE"/>
    <property type="match status" value="1"/>
</dbReference>
<evidence type="ECO:0000313" key="14">
    <source>
        <dbReference type="Proteomes" id="UP001530293"/>
    </source>
</evidence>
<accession>A0ABD3MNV3</accession>
<evidence type="ECO:0000256" key="4">
    <source>
        <dbReference type="ARBA" id="ARBA00022723"/>
    </source>
</evidence>
<evidence type="ECO:0000256" key="3">
    <source>
        <dbReference type="ARBA" id="ARBA00022692"/>
    </source>
</evidence>
<dbReference type="Gene3D" id="3.10.120.10">
    <property type="entry name" value="Cytochrome b5-like heme/steroid binding domain"/>
    <property type="match status" value="1"/>
</dbReference>